<gene>
    <name evidence="2" type="ORF">EgrG_002050200</name>
</gene>
<name>A0A068WYI1_ECHGR</name>
<reference evidence="4" key="3">
    <citation type="submission" date="2020-10" db="UniProtKB">
        <authorList>
            <consortium name="WormBaseParasite"/>
        </authorList>
    </citation>
    <scope>IDENTIFICATION</scope>
</reference>
<evidence type="ECO:0000313" key="2">
    <source>
        <dbReference type="EMBL" id="CDS24885.1"/>
    </source>
</evidence>
<evidence type="ECO:0000313" key="3">
    <source>
        <dbReference type="Proteomes" id="UP000492820"/>
    </source>
</evidence>
<evidence type="ECO:0000256" key="1">
    <source>
        <dbReference type="SAM" id="MobiDB-lite"/>
    </source>
</evidence>
<dbReference type="AlphaFoldDB" id="A0A068WYI1"/>
<dbReference type="EMBL" id="LK028636">
    <property type="protein sequence ID" value="CDS24885.1"/>
    <property type="molecule type" value="Genomic_DNA"/>
</dbReference>
<evidence type="ECO:0000313" key="4">
    <source>
        <dbReference type="WBParaSite" id="EgrG_002050200"/>
    </source>
</evidence>
<accession>A0A068WYI1</accession>
<dbReference type="WBParaSite" id="EgrG_002050200">
    <property type="protein sequence ID" value="EgrG_002050200"/>
    <property type="gene ID" value="EgrG_002050200"/>
</dbReference>
<feature type="region of interest" description="Disordered" evidence="1">
    <location>
        <begin position="123"/>
        <end position="155"/>
    </location>
</feature>
<dbReference type="Proteomes" id="UP000492820">
    <property type="component" value="Unassembled WGS sequence"/>
</dbReference>
<reference evidence="2" key="2">
    <citation type="submission" date="2014-06" db="EMBL/GenBank/DDBJ databases">
        <authorList>
            <person name="Aslett M."/>
        </authorList>
    </citation>
    <scope>NUCLEOTIDE SEQUENCE</scope>
</reference>
<reference evidence="2 3" key="1">
    <citation type="journal article" date="2013" name="Nature">
        <title>The genomes of four tapeworm species reveal adaptations to parasitism.</title>
        <authorList>
            <person name="Tsai I.J."/>
            <person name="Zarowiecki M."/>
            <person name="Holroyd N."/>
            <person name="Garciarrubio A."/>
            <person name="Sanchez-Flores A."/>
            <person name="Brooks K.L."/>
            <person name="Tracey A."/>
            <person name="Bobes R.J."/>
            <person name="Fragoso G."/>
            <person name="Sciutto E."/>
            <person name="Aslett M."/>
            <person name="Beasley H."/>
            <person name="Bennett H.M."/>
            <person name="Cai J."/>
            <person name="Camicia F."/>
            <person name="Clark R."/>
            <person name="Cucher M."/>
            <person name="De Silva N."/>
            <person name="Day T.A."/>
            <person name="Deplazes P."/>
            <person name="Estrada K."/>
            <person name="Fernandez C."/>
            <person name="Holland P.W."/>
            <person name="Hou J."/>
            <person name="Hu S."/>
            <person name="Huckvale T."/>
            <person name="Hung S.S."/>
            <person name="Kamenetzky L."/>
            <person name="Keane J.A."/>
            <person name="Kiss F."/>
            <person name="Koziol U."/>
            <person name="Lambert O."/>
            <person name="Liu K."/>
            <person name="Luo X."/>
            <person name="Luo Y."/>
            <person name="Macchiaroli N."/>
            <person name="Nichol S."/>
            <person name="Paps J."/>
            <person name="Parkinson J."/>
            <person name="Pouchkina-Stantcheva N."/>
            <person name="Riddiford N."/>
            <person name="Rosenzvit M."/>
            <person name="Salinas G."/>
            <person name="Wasmuth J.D."/>
            <person name="Zamanian M."/>
            <person name="Zheng Y."/>
            <person name="Cai X."/>
            <person name="Soberon X."/>
            <person name="Olson P.D."/>
            <person name="Laclette J.P."/>
            <person name="Brehm K."/>
            <person name="Berriman M."/>
            <person name="Garciarrubio A."/>
            <person name="Bobes R.J."/>
            <person name="Fragoso G."/>
            <person name="Sanchez-Flores A."/>
            <person name="Estrada K."/>
            <person name="Cevallos M.A."/>
            <person name="Morett E."/>
            <person name="Gonzalez V."/>
            <person name="Portillo T."/>
            <person name="Ochoa-Leyva A."/>
            <person name="Jose M.V."/>
            <person name="Sciutto E."/>
            <person name="Landa A."/>
            <person name="Jimenez L."/>
            <person name="Valdes V."/>
            <person name="Carrero J.C."/>
            <person name="Larralde C."/>
            <person name="Morales-Montor J."/>
            <person name="Limon-Lason J."/>
            <person name="Soberon X."/>
            <person name="Laclette J.P."/>
        </authorList>
    </citation>
    <scope>NUCLEOTIDE SEQUENCE [LARGE SCALE GENOMIC DNA]</scope>
</reference>
<sequence length="185" mass="20240">MAKIWTVRAEEASACFASTSVYQPNCLHSSVGAASLQAETAVKLLCSPSKAQEGLSVSRCEESTNPSPVSNATTELCGIGVIRLRAFEPARLTQSASEVQSRESPIPTNSSQIQNLLEKVRKSLEQSSHAPLKPQTPLLRSNNHPPTRNDSRETERFQKRLRFICNSNNIEMHIDSFSAFAVVAV</sequence>
<organism evidence="2">
    <name type="scientific">Echinococcus granulosus</name>
    <name type="common">Hydatid tapeworm</name>
    <dbReference type="NCBI Taxonomy" id="6210"/>
    <lineage>
        <taxon>Eukaryota</taxon>
        <taxon>Metazoa</taxon>
        <taxon>Spiralia</taxon>
        <taxon>Lophotrochozoa</taxon>
        <taxon>Platyhelminthes</taxon>
        <taxon>Cestoda</taxon>
        <taxon>Eucestoda</taxon>
        <taxon>Cyclophyllidea</taxon>
        <taxon>Taeniidae</taxon>
        <taxon>Echinococcus</taxon>
        <taxon>Echinococcus granulosus group</taxon>
    </lineage>
</organism>
<proteinExistence type="predicted"/>
<protein>
    <submittedName>
        <fullName evidence="2 4">Uncharacterized protein</fullName>
    </submittedName>
</protein>